<evidence type="ECO:0000256" key="8">
    <source>
        <dbReference type="SAM" id="Phobius"/>
    </source>
</evidence>
<evidence type="ECO:0000313" key="10">
    <source>
        <dbReference type="EMBL" id="MDY0404592.1"/>
    </source>
</evidence>
<dbReference type="InterPro" id="IPR050539">
    <property type="entry name" value="ThrE_Dicarb/AminoAcid_Exp"/>
</dbReference>
<evidence type="ECO:0000256" key="5">
    <source>
        <dbReference type="ARBA" id="ARBA00022989"/>
    </source>
</evidence>
<keyword evidence="5 8" id="KW-1133">Transmembrane helix</keyword>
<comment type="subcellular location">
    <subcellularLocation>
        <location evidence="1">Cell membrane</location>
        <topology evidence="1">Multi-pass membrane protein</topology>
    </subcellularLocation>
</comment>
<reference evidence="10 11" key="1">
    <citation type="submission" date="2023-10" db="EMBL/GenBank/DDBJ databases">
        <title>179-bfca-hs.</title>
        <authorList>
            <person name="Miliotis G."/>
            <person name="Sengupta P."/>
            <person name="Hameed A."/>
            <person name="Chuvochina M."/>
            <person name="Mcdonagh F."/>
            <person name="Simpson A.C."/>
            <person name="Singh N.K."/>
            <person name="Rekha P.D."/>
            <person name="Raman K."/>
            <person name="Hugenholtz P."/>
            <person name="Venkateswaran K."/>
        </authorList>
    </citation>
    <scope>NUCLEOTIDE SEQUENCE [LARGE SCALE GENOMIC DNA]</scope>
    <source>
        <strain evidence="10 11">179-BFC-A-HS</strain>
    </source>
</reference>
<keyword evidence="2" id="KW-1003">Cell membrane</keyword>
<protein>
    <submittedName>
        <fullName evidence="10">Threonine/serine exporter family protein</fullName>
    </submittedName>
</protein>
<dbReference type="EMBL" id="JAROCA020000001">
    <property type="protein sequence ID" value="MDY0404592.1"/>
    <property type="molecule type" value="Genomic_DNA"/>
</dbReference>
<comment type="similarity">
    <text evidence="7">Belongs to the ThrE exporter (TC 2.A.79) family.</text>
</comment>
<evidence type="ECO:0000256" key="3">
    <source>
        <dbReference type="ARBA" id="ARBA00022519"/>
    </source>
</evidence>
<dbReference type="Proteomes" id="UP001228376">
    <property type="component" value="Unassembled WGS sequence"/>
</dbReference>
<dbReference type="PANTHER" id="PTHR34390">
    <property type="entry name" value="UPF0442 PROTEIN YJJB-RELATED"/>
    <property type="match status" value="1"/>
</dbReference>
<evidence type="ECO:0000313" key="11">
    <source>
        <dbReference type="Proteomes" id="UP001228376"/>
    </source>
</evidence>
<feature type="transmembrane region" description="Helical" evidence="8">
    <location>
        <begin position="55"/>
        <end position="74"/>
    </location>
</feature>
<keyword evidence="11" id="KW-1185">Reference proteome</keyword>
<feature type="domain" description="Threonine/Serine exporter ThrE" evidence="9">
    <location>
        <begin position="9"/>
        <end position="137"/>
    </location>
</feature>
<feature type="transmembrane region" description="Helical" evidence="8">
    <location>
        <begin position="31"/>
        <end position="49"/>
    </location>
</feature>
<gene>
    <name evidence="10" type="ORF">P5G51_003480</name>
</gene>
<dbReference type="InterPro" id="IPR024528">
    <property type="entry name" value="ThrE_2"/>
</dbReference>
<evidence type="ECO:0000256" key="2">
    <source>
        <dbReference type="ARBA" id="ARBA00022475"/>
    </source>
</evidence>
<keyword evidence="4 8" id="KW-0812">Transmembrane</keyword>
<comment type="caution">
    <text evidence="10">The sequence shown here is derived from an EMBL/GenBank/DDBJ whole genome shotgun (WGS) entry which is preliminary data.</text>
</comment>
<evidence type="ECO:0000259" key="9">
    <source>
        <dbReference type="Pfam" id="PF12821"/>
    </source>
</evidence>
<feature type="transmembrane region" description="Helical" evidence="8">
    <location>
        <begin position="121"/>
        <end position="141"/>
    </location>
</feature>
<proteinExistence type="inferred from homology"/>
<feature type="transmembrane region" description="Helical" evidence="8">
    <location>
        <begin position="81"/>
        <end position="101"/>
    </location>
</feature>
<accession>A0ABU5CFE7</accession>
<dbReference type="PANTHER" id="PTHR34390:SF1">
    <property type="entry name" value="SUCCINATE TRANSPORTER SUBUNIT YJJB-RELATED"/>
    <property type="match status" value="1"/>
</dbReference>
<feature type="transmembrane region" description="Helical" evidence="8">
    <location>
        <begin position="6"/>
        <end position="24"/>
    </location>
</feature>
<dbReference type="Pfam" id="PF12821">
    <property type="entry name" value="ThrE_2"/>
    <property type="match status" value="1"/>
</dbReference>
<evidence type="ECO:0000256" key="6">
    <source>
        <dbReference type="ARBA" id="ARBA00023136"/>
    </source>
</evidence>
<dbReference type="RefSeq" id="WP_306065629.1">
    <property type="nucleotide sequence ID" value="NZ_JAROCA020000001.1"/>
</dbReference>
<organism evidence="10 11">
    <name type="scientific">Tigheibacillus jepli</name>
    <dbReference type="NCBI Taxonomy" id="3035914"/>
    <lineage>
        <taxon>Bacteria</taxon>
        <taxon>Bacillati</taxon>
        <taxon>Bacillota</taxon>
        <taxon>Bacilli</taxon>
        <taxon>Bacillales</taxon>
        <taxon>Bacillaceae</taxon>
        <taxon>Tigheibacillus</taxon>
    </lineage>
</organism>
<evidence type="ECO:0000256" key="1">
    <source>
        <dbReference type="ARBA" id="ARBA00004651"/>
    </source>
</evidence>
<name>A0ABU5CFE7_9BACI</name>
<sequence>MSTVELAAQMITSFLGAAGFALLFNAPKRTLIPCGLIGMFGWVLYYVLAEHGIDIVPATVLAAILVAVLTQICAKVYKTPIIIFIVGGIIPLVPGGMAYNAMRHFVENDYNIAIEYSVKVMLLSGGIGFGLMFSEIINQIIKRSWK</sequence>
<evidence type="ECO:0000256" key="7">
    <source>
        <dbReference type="ARBA" id="ARBA00034125"/>
    </source>
</evidence>
<evidence type="ECO:0000256" key="4">
    <source>
        <dbReference type="ARBA" id="ARBA00022692"/>
    </source>
</evidence>
<keyword evidence="6 8" id="KW-0472">Membrane</keyword>
<keyword evidence="3" id="KW-0997">Cell inner membrane</keyword>